<accession>A0A420WS20</accession>
<proteinExistence type="predicted"/>
<dbReference type="InterPro" id="IPR052894">
    <property type="entry name" value="AsmA-related"/>
</dbReference>
<reference evidence="3 4" key="1">
    <citation type="submission" date="2018-10" db="EMBL/GenBank/DDBJ databases">
        <title>Comparative analysis of microorganisms from saline springs in Andes Mountain Range, Colombia.</title>
        <authorList>
            <person name="Rubin E."/>
        </authorList>
    </citation>
    <scope>NUCLEOTIDE SEQUENCE [LARGE SCALE GENOMIC DNA]</scope>
    <source>
        <strain evidence="3 4">USBA 36</strain>
    </source>
</reference>
<evidence type="ECO:0000313" key="4">
    <source>
        <dbReference type="Proteomes" id="UP000277424"/>
    </source>
</evidence>
<dbReference type="EMBL" id="RBIG01000001">
    <property type="protein sequence ID" value="RKQ73780.1"/>
    <property type="molecule type" value="Genomic_DNA"/>
</dbReference>
<dbReference type="RefSeq" id="WP_121218830.1">
    <property type="nucleotide sequence ID" value="NZ_RBIG01000001.1"/>
</dbReference>
<organism evidence="3 4">
    <name type="scientific">Oceanibaculum indicum</name>
    <dbReference type="NCBI Taxonomy" id="526216"/>
    <lineage>
        <taxon>Bacteria</taxon>
        <taxon>Pseudomonadati</taxon>
        <taxon>Pseudomonadota</taxon>
        <taxon>Alphaproteobacteria</taxon>
        <taxon>Rhodospirillales</taxon>
        <taxon>Oceanibaculaceae</taxon>
        <taxon>Oceanibaculum</taxon>
    </lineage>
</organism>
<feature type="domain" description="AsmA" evidence="2">
    <location>
        <begin position="294"/>
        <end position="530"/>
    </location>
</feature>
<protein>
    <recommendedName>
        <fullName evidence="2">AsmA domain-containing protein</fullName>
    </recommendedName>
</protein>
<dbReference type="AlphaFoldDB" id="A0A420WS20"/>
<feature type="region of interest" description="Disordered" evidence="1">
    <location>
        <begin position="630"/>
        <end position="668"/>
    </location>
</feature>
<dbReference type="PANTHER" id="PTHR30441">
    <property type="entry name" value="DUF748 DOMAIN-CONTAINING PROTEIN"/>
    <property type="match status" value="1"/>
</dbReference>
<dbReference type="OrthoDB" id="225437at2"/>
<feature type="compositionally biased region" description="Low complexity" evidence="1">
    <location>
        <begin position="644"/>
        <end position="657"/>
    </location>
</feature>
<evidence type="ECO:0000256" key="1">
    <source>
        <dbReference type="SAM" id="MobiDB-lite"/>
    </source>
</evidence>
<dbReference type="PANTHER" id="PTHR30441:SF4">
    <property type="entry name" value="PROTEIN ASMA"/>
    <property type="match status" value="1"/>
</dbReference>
<evidence type="ECO:0000313" key="3">
    <source>
        <dbReference type="EMBL" id="RKQ73780.1"/>
    </source>
</evidence>
<dbReference type="Pfam" id="PF05170">
    <property type="entry name" value="AsmA"/>
    <property type="match status" value="2"/>
</dbReference>
<evidence type="ECO:0000259" key="2">
    <source>
        <dbReference type="Pfam" id="PF05170"/>
    </source>
</evidence>
<name>A0A420WS20_9PROT</name>
<dbReference type="GO" id="GO:0090313">
    <property type="term" value="P:regulation of protein targeting to membrane"/>
    <property type="evidence" value="ECO:0007669"/>
    <property type="project" value="TreeGrafter"/>
</dbReference>
<dbReference type="GO" id="GO:0005886">
    <property type="term" value="C:plasma membrane"/>
    <property type="evidence" value="ECO:0007669"/>
    <property type="project" value="TreeGrafter"/>
</dbReference>
<comment type="caution">
    <text evidence="3">The sequence shown here is derived from an EMBL/GenBank/DDBJ whole genome shotgun (WGS) entry which is preliminary data.</text>
</comment>
<gene>
    <name evidence="3" type="ORF">BCL74_1571</name>
</gene>
<sequence length="668" mass="68489">MRLKTIAKIVGVLLIALVVAVVVVVKSIDSEDVKRQIAEQVSASTGRTLAIAGDLDVGISLTPVLGAKSVTFSNAEWGSRPEMARIGELQVSVALLPLISGQVDIRELVVRDADILLETNRQGRGNWQFGEAKPAGQSGAQSGGGADIAFRDLTIERSVLVVKDAAAGTEQKLTVNRLALEPSGNLNKLDLDIQYQDMAAALSGTVGSIEALTTGRPVPIDLEGGALGIDLALSGTAAASANGPFNFSLSASGKDFAGLKPVAGDLPQLGAFDLKAQVSGDGKALKLEPLSLKLGRTDLAGGLSVKLGGTRPALTGSLASDALDLAPFIGGEDAPAAGTSPAAGSDDGRVIPDDPLPLDALKSFDATLDYKAAKVLLKNGEMTDLSAKLSLANGDLNLKPLVLTAFGGKIEQNLRLNAAGQTPQLTVEGKVEKLDMGALLKAAADSDMLTANTDASWQLSGRGASPRAIAASLDGQIRNILQDGTVNSKYFELIAADLVPKLLPGNTAQEANLNCIVTRIDIAKGVATNRVMLMDTSRVTIVGTGTANLGTEQLDMKLTPSPKDKSLISLATPILISGSFANPSFSPDPVALATGVAGAVAGTMVNPLGLLVPFLSSGSGESPCAQAIANLDNPDASKSGSSGGTQQQQDQQQQPGSIPGLFKNLLGR</sequence>
<feature type="domain" description="AsmA" evidence="2">
    <location>
        <begin position="5"/>
        <end position="129"/>
    </location>
</feature>
<dbReference type="InterPro" id="IPR007844">
    <property type="entry name" value="AsmA"/>
</dbReference>
<dbReference type="Proteomes" id="UP000277424">
    <property type="component" value="Unassembled WGS sequence"/>
</dbReference>